<evidence type="ECO:0000313" key="9">
    <source>
        <dbReference type="EMBL" id="MBC2906880.1"/>
    </source>
</evidence>
<dbReference type="NCBIfam" id="TIGR01167">
    <property type="entry name" value="LPXTG_anchor"/>
    <property type="match status" value="1"/>
</dbReference>
<feature type="signal peptide" evidence="7">
    <location>
        <begin position="1"/>
        <end position="33"/>
    </location>
</feature>
<dbReference type="InterPro" id="IPR019931">
    <property type="entry name" value="LPXTG_anchor"/>
</dbReference>
<accession>A0A7X1MFN0</accession>
<feature type="region of interest" description="Disordered" evidence="5">
    <location>
        <begin position="122"/>
        <end position="178"/>
    </location>
</feature>
<dbReference type="EMBL" id="JACMSF010000061">
    <property type="protein sequence ID" value="MBC2906880.1"/>
    <property type="molecule type" value="Genomic_DNA"/>
</dbReference>
<evidence type="ECO:0000313" key="10">
    <source>
        <dbReference type="Proteomes" id="UP000584670"/>
    </source>
</evidence>
<comment type="caution">
    <text evidence="9">The sequence shown here is derived from an EMBL/GenBank/DDBJ whole genome shotgun (WGS) entry which is preliminary data.</text>
</comment>
<keyword evidence="6" id="KW-0472">Membrane</keyword>
<keyword evidence="4" id="KW-0572">Peptidoglycan-anchor</keyword>
<evidence type="ECO:0000256" key="1">
    <source>
        <dbReference type="ARBA" id="ARBA00022512"/>
    </source>
</evidence>
<feature type="domain" description="Gram-positive cocci surface proteins LPxTG" evidence="8">
    <location>
        <begin position="174"/>
        <end position="209"/>
    </location>
</feature>
<proteinExistence type="predicted"/>
<protein>
    <submittedName>
        <fullName evidence="9">LPXTG cell wall anchor domain-containing protein</fullName>
    </submittedName>
</protein>
<evidence type="ECO:0000256" key="2">
    <source>
        <dbReference type="ARBA" id="ARBA00022525"/>
    </source>
</evidence>
<sequence>MTASSKWRAALAATAASAVLTAVPVLGAQPAYAQYPPPPPSLTLSSTVVDAGDDIDFTATGFQPGQEAEVDLASKIVVLGNFTADATGVVEGTVTIPEKTKSGEHLFIVRAEDPDLTLSEEITVEGGDPGHDPGDPGHDPGGKPGHDPGGKPDGDHGGDHGGKPGHDNHGKPHLANTGGERSAVLLGGAAGLLLLGGGAIFLTRRVKNS</sequence>
<keyword evidence="1" id="KW-0134">Cell wall</keyword>
<dbReference type="PROSITE" id="PS50847">
    <property type="entry name" value="GRAM_POS_ANCHORING"/>
    <property type="match status" value="1"/>
</dbReference>
<reference evidence="9 10" key="1">
    <citation type="submission" date="2020-08" db="EMBL/GenBank/DDBJ databases">
        <title>Streptomyces sp. PSKA01 genome sequencing and assembly.</title>
        <authorList>
            <person name="Mandal S."/>
            <person name="Maiti P.K."/>
            <person name="Das P."/>
        </authorList>
    </citation>
    <scope>NUCLEOTIDE SEQUENCE [LARGE SCALE GENOMIC DNA]</scope>
    <source>
        <strain evidence="9 10">PSKA01</strain>
    </source>
</reference>
<keyword evidence="3 7" id="KW-0732">Signal</keyword>
<keyword evidence="6" id="KW-1133">Transmembrane helix</keyword>
<dbReference type="Proteomes" id="UP000584670">
    <property type="component" value="Unassembled WGS sequence"/>
</dbReference>
<feature type="chain" id="PRO_5031281965" evidence="7">
    <location>
        <begin position="34"/>
        <end position="209"/>
    </location>
</feature>
<evidence type="ECO:0000256" key="6">
    <source>
        <dbReference type="SAM" id="Phobius"/>
    </source>
</evidence>
<evidence type="ECO:0000256" key="3">
    <source>
        <dbReference type="ARBA" id="ARBA00022729"/>
    </source>
</evidence>
<dbReference type="RefSeq" id="WP_186286847.1">
    <property type="nucleotide sequence ID" value="NZ_JACMSF010000061.1"/>
</dbReference>
<gene>
    <name evidence="9" type="ORF">H4N64_36245</name>
</gene>
<keyword evidence="10" id="KW-1185">Reference proteome</keyword>
<evidence type="ECO:0000256" key="4">
    <source>
        <dbReference type="ARBA" id="ARBA00023088"/>
    </source>
</evidence>
<evidence type="ECO:0000256" key="7">
    <source>
        <dbReference type="SAM" id="SignalP"/>
    </source>
</evidence>
<name>A0A7X1MFN0_9ACTN</name>
<evidence type="ECO:0000259" key="8">
    <source>
        <dbReference type="PROSITE" id="PS50847"/>
    </source>
</evidence>
<feature type="transmembrane region" description="Helical" evidence="6">
    <location>
        <begin position="183"/>
        <end position="203"/>
    </location>
</feature>
<organism evidence="9 10">
    <name type="scientific">Streptomyces cupreus</name>
    <dbReference type="NCBI Taxonomy" id="2759956"/>
    <lineage>
        <taxon>Bacteria</taxon>
        <taxon>Bacillati</taxon>
        <taxon>Actinomycetota</taxon>
        <taxon>Actinomycetes</taxon>
        <taxon>Kitasatosporales</taxon>
        <taxon>Streptomycetaceae</taxon>
        <taxon>Streptomyces</taxon>
    </lineage>
</organism>
<evidence type="ECO:0000256" key="5">
    <source>
        <dbReference type="SAM" id="MobiDB-lite"/>
    </source>
</evidence>
<feature type="compositionally biased region" description="Basic and acidic residues" evidence="5">
    <location>
        <begin position="128"/>
        <end position="170"/>
    </location>
</feature>
<keyword evidence="6" id="KW-0812">Transmembrane</keyword>
<dbReference type="AlphaFoldDB" id="A0A7X1MFN0"/>
<keyword evidence="2" id="KW-0964">Secreted</keyword>